<keyword evidence="6" id="KW-1185">Reference proteome</keyword>
<dbReference type="PANTHER" id="PTHR34069:SF2">
    <property type="entry name" value="BETA-KETOACYL-[ACYL-CARRIER-PROTEIN] SYNTHASE III"/>
    <property type="match status" value="1"/>
</dbReference>
<reference evidence="5 6" key="1">
    <citation type="submission" date="2024-09" db="EMBL/GenBank/DDBJ databases">
        <authorList>
            <person name="Sun Q."/>
            <person name="Mori K."/>
        </authorList>
    </citation>
    <scope>NUCLEOTIDE SEQUENCE [LARGE SCALE GENOMIC DNA]</scope>
    <source>
        <strain evidence="5 6">CECT 8460</strain>
    </source>
</reference>
<evidence type="ECO:0000313" key="6">
    <source>
        <dbReference type="Proteomes" id="UP001589576"/>
    </source>
</evidence>
<dbReference type="Gene3D" id="3.40.47.10">
    <property type="match status" value="1"/>
</dbReference>
<dbReference type="CDD" id="cd00830">
    <property type="entry name" value="KAS_III"/>
    <property type="match status" value="1"/>
</dbReference>
<proteinExistence type="predicted"/>
<feature type="domain" description="Beta-ketoacyl-[acyl-carrier-protein] synthase III C-terminal" evidence="3">
    <location>
        <begin position="253"/>
        <end position="337"/>
    </location>
</feature>
<keyword evidence="2" id="KW-0012">Acyltransferase</keyword>
<dbReference type="SUPFAM" id="SSF53901">
    <property type="entry name" value="Thiolase-like"/>
    <property type="match status" value="1"/>
</dbReference>
<dbReference type="Pfam" id="PF08541">
    <property type="entry name" value="ACP_syn_III_C"/>
    <property type="match status" value="1"/>
</dbReference>
<dbReference type="RefSeq" id="WP_290284107.1">
    <property type="nucleotide sequence ID" value="NZ_JAUFQN010000019.1"/>
</dbReference>
<feature type="domain" description="Beta-ketoacyl-[acyl-carrier-protein] synthase III N-terminal" evidence="4">
    <location>
        <begin position="116"/>
        <end position="192"/>
    </location>
</feature>
<evidence type="ECO:0000256" key="1">
    <source>
        <dbReference type="ARBA" id="ARBA00022679"/>
    </source>
</evidence>
<organism evidence="5 6">
    <name type="scientific">Flavobacterium paronense</name>
    <dbReference type="NCBI Taxonomy" id="1392775"/>
    <lineage>
        <taxon>Bacteria</taxon>
        <taxon>Pseudomonadati</taxon>
        <taxon>Bacteroidota</taxon>
        <taxon>Flavobacteriia</taxon>
        <taxon>Flavobacteriales</taxon>
        <taxon>Flavobacteriaceae</taxon>
        <taxon>Flavobacterium</taxon>
    </lineage>
</organism>
<dbReference type="InterPro" id="IPR013751">
    <property type="entry name" value="ACP_syn_III_N"/>
</dbReference>
<dbReference type="PANTHER" id="PTHR34069">
    <property type="entry name" value="3-OXOACYL-[ACYL-CARRIER-PROTEIN] SYNTHASE 3"/>
    <property type="match status" value="1"/>
</dbReference>
<dbReference type="Proteomes" id="UP001589576">
    <property type="component" value="Unassembled WGS sequence"/>
</dbReference>
<gene>
    <name evidence="5" type="ORF">ACFFUU_09575</name>
</gene>
<evidence type="ECO:0000259" key="4">
    <source>
        <dbReference type="Pfam" id="PF08545"/>
    </source>
</evidence>
<dbReference type="InterPro" id="IPR013747">
    <property type="entry name" value="ACP_syn_III_C"/>
</dbReference>
<evidence type="ECO:0000256" key="2">
    <source>
        <dbReference type="ARBA" id="ARBA00023315"/>
    </source>
</evidence>
<name>A0ABV5GFD5_9FLAO</name>
<evidence type="ECO:0000313" key="5">
    <source>
        <dbReference type="EMBL" id="MFB9089849.1"/>
    </source>
</evidence>
<keyword evidence="1" id="KW-0808">Transferase</keyword>
<dbReference type="InterPro" id="IPR016039">
    <property type="entry name" value="Thiolase-like"/>
</dbReference>
<accession>A0ABV5GFD5</accession>
<protein>
    <submittedName>
        <fullName evidence="5">Ketoacyl-ACP synthase III</fullName>
    </submittedName>
</protein>
<sequence length="352" mass="38561">MTDGILNISNVQISGSVSCVPKTIISNVKNELFNSSEEALKFVEMTGVKEKRHLEEGVLVSDLCFEAAELLIKKLEWEKDEIGVLIMVTQTPDYLIPNTAIILQDRLGLSKNTACFDIPLGCSGFVYGASVISSMLTSQGFKKGILLVGDSSSLLAYKEDKTSAPLFGDAGCAIAFECKEGKNINFKLWSDGSGFKSIMIPDGGFRNRFSEESLHVIEDADGSKRTKINPKMDGTDVFSFGITQVPREIKSFLQQINKDVSDIDYFLFHQANMFMLEMIRKKVKLESSQVPYSITKYGNTSSASIPLTLSLLGAGARNKKIAMCGFGIGLSIGCGYFETGDVFVNELIEYEG</sequence>
<comment type="caution">
    <text evidence="5">The sequence shown here is derived from an EMBL/GenBank/DDBJ whole genome shotgun (WGS) entry which is preliminary data.</text>
</comment>
<dbReference type="Pfam" id="PF08545">
    <property type="entry name" value="ACP_syn_III"/>
    <property type="match status" value="1"/>
</dbReference>
<evidence type="ECO:0000259" key="3">
    <source>
        <dbReference type="Pfam" id="PF08541"/>
    </source>
</evidence>
<dbReference type="EMBL" id="JBHMFB010000016">
    <property type="protein sequence ID" value="MFB9089849.1"/>
    <property type="molecule type" value="Genomic_DNA"/>
</dbReference>